<feature type="transmembrane region" description="Helical" evidence="3">
    <location>
        <begin position="121"/>
        <end position="143"/>
    </location>
</feature>
<dbReference type="EMBL" id="JBANRG010000018">
    <property type="protein sequence ID" value="KAK7458090.1"/>
    <property type="molecule type" value="Genomic_DNA"/>
</dbReference>
<evidence type="ECO:0000313" key="5">
    <source>
        <dbReference type="Proteomes" id="UP001498398"/>
    </source>
</evidence>
<proteinExistence type="predicted"/>
<keyword evidence="3" id="KW-1133">Transmembrane helix</keyword>
<evidence type="ECO:0000256" key="2">
    <source>
        <dbReference type="SAM" id="MobiDB-lite"/>
    </source>
</evidence>
<dbReference type="CDD" id="cd12087">
    <property type="entry name" value="TM_EGFR-like"/>
    <property type="match status" value="1"/>
</dbReference>
<feature type="coiled-coil region" evidence="1">
    <location>
        <begin position="260"/>
        <end position="287"/>
    </location>
</feature>
<evidence type="ECO:0000256" key="1">
    <source>
        <dbReference type="SAM" id="Coils"/>
    </source>
</evidence>
<evidence type="ECO:0008006" key="6">
    <source>
        <dbReference type="Google" id="ProtNLM"/>
    </source>
</evidence>
<gene>
    <name evidence="4" type="ORF">VKT23_009996</name>
</gene>
<keyword evidence="5" id="KW-1185">Reference proteome</keyword>
<keyword evidence="1" id="KW-0175">Coiled coil</keyword>
<evidence type="ECO:0000256" key="3">
    <source>
        <dbReference type="SAM" id="Phobius"/>
    </source>
</evidence>
<protein>
    <recommendedName>
        <fullName evidence="6">Mid2 domain-containing protein</fullName>
    </recommendedName>
</protein>
<accession>A0ABR1JFH2</accession>
<dbReference type="Proteomes" id="UP001498398">
    <property type="component" value="Unassembled WGS sequence"/>
</dbReference>
<feature type="compositionally biased region" description="Polar residues" evidence="2">
    <location>
        <begin position="235"/>
        <end position="255"/>
    </location>
</feature>
<keyword evidence="3" id="KW-0812">Transmembrane</keyword>
<feature type="compositionally biased region" description="Polar residues" evidence="2">
    <location>
        <begin position="203"/>
        <end position="225"/>
    </location>
</feature>
<sequence>MIPSVDQALNVFIGACNEQIDLATSGGSTIFPLSSLSISFSTEVNTATISVSTTLLRVTDNPANVINDLVSPTITGIETISTSSSNASVTTSTFISSTATEPAPTQDTGISDNHKTHNTGAIVGGVSGVASVLVITAALTLLYRRRKKRGRIVDHDENLDPQLVPYDHKYVSVHADPTPAGSALLPEAPESASVPLPPEKAGSVSTNNSPTFHNTTPGLSTSTEPFSHRPRSRAFSESSLTRIPSNTSRAGSDTNLTVRQLNIRSEADELRTQLQTMQREMVLSNDDVKNTLAMIMAHIQRLDSQFSSDWARGLTNEPPPEYGSR</sequence>
<comment type="caution">
    <text evidence="4">The sequence shown here is derived from an EMBL/GenBank/DDBJ whole genome shotgun (WGS) entry which is preliminary data.</text>
</comment>
<name>A0ABR1JFH2_9AGAR</name>
<evidence type="ECO:0000313" key="4">
    <source>
        <dbReference type="EMBL" id="KAK7458090.1"/>
    </source>
</evidence>
<keyword evidence="3" id="KW-0472">Membrane</keyword>
<organism evidence="4 5">
    <name type="scientific">Marasmiellus scandens</name>
    <dbReference type="NCBI Taxonomy" id="2682957"/>
    <lineage>
        <taxon>Eukaryota</taxon>
        <taxon>Fungi</taxon>
        <taxon>Dikarya</taxon>
        <taxon>Basidiomycota</taxon>
        <taxon>Agaricomycotina</taxon>
        <taxon>Agaricomycetes</taxon>
        <taxon>Agaricomycetidae</taxon>
        <taxon>Agaricales</taxon>
        <taxon>Marasmiineae</taxon>
        <taxon>Omphalotaceae</taxon>
        <taxon>Marasmiellus</taxon>
    </lineage>
</organism>
<feature type="region of interest" description="Disordered" evidence="2">
    <location>
        <begin position="174"/>
        <end position="255"/>
    </location>
</feature>
<reference evidence="4 5" key="1">
    <citation type="submission" date="2024-01" db="EMBL/GenBank/DDBJ databases">
        <title>A draft genome for the cacao thread blight pathogen Marasmiellus scandens.</title>
        <authorList>
            <person name="Baruah I.K."/>
            <person name="Leung J."/>
            <person name="Bukari Y."/>
            <person name="Amoako-Attah I."/>
            <person name="Meinhardt L.W."/>
            <person name="Bailey B.A."/>
            <person name="Cohen S.P."/>
        </authorList>
    </citation>
    <scope>NUCLEOTIDE SEQUENCE [LARGE SCALE GENOMIC DNA]</scope>
    <source>
        <strain evidence="4 5">GH-19</strain>
    </source>
</reference>